<dbReference type="AlphaFoldDB" id="A0A8X6UUS4"/>
<gene>
    <name evidence="1" type="ORF">NPIL_368161</name>
</gene>
<keyword evidence="2" id="KW-1185">Reference proteome</keyword>
<name>A0A8X6UUS4_NEPPI</name>
<proteinExistence type="predicted"/>
<reference evidence="1" key="1">
    <citation type="submission" date="2020-08" db="EMBL/GenBank/DDBJ databases">
        <title>Multicomponent nature underlies the extraordinary mechanical properties of spider dragline silk.</title>
        <authorList>
            <person name="Kono N."/>
            <person name="Nakamura H."/>
            <person name="Mori M."/>
            <person name="Yoshida Y."/>
            <person name="Ohtoshi R."/>
            <person name="Malay A.D."/>
            <person name="Moran D.A.P."/>
            <person name="Tomita M."/>
            <person name="Numata K."/>
            <person name="Arakawa K."/>
        </authorList>
    </citation>
    <scope>NUCLEOTIDE SEQUENCE</scope>
</reference>
<accession>A0A8X6UUS4</accession>
<evidence type="ECO:0000313" key="1">
    <source>
        <dbReference type="EMBL" id="GFU45583.1"/>
    </source>
</evidence>
<dbReference type="EMBL" id="BMAW01132850">
    <property type="protein sequence ID" value="GFU45583.1"/>
    <property type="molecule type" value="Genomic_DNA"/>
</dbReference>
<evidence type="ECO:0000313" key="2">
    <source>
        <dbReference type="Proteomes" id="UP000887013"/>
    </source>
</evidence>
<comment type="caution">
    <text evidence="1">The sequence shown here is derived from an EMBL/GenBank/DDBJ whole genome shotgun (WGS) entry which is preliminary data.</text>
</comment>
<protein>
    <submittedName>
        <fullName evidence="1">Uncharacterized protein</fullName>
    </submittedName>
</protein>
<organism evidence="1 2">
    <name type="scientific">Nephila pilipes</name>
    <name type="common">Giant wood spider</name>
    <name type="synonym">Nephila maculata</name>
    <dbReference type="NCBI Taxonomy" id="299642"/>
    <lineage>
        <taxon>Eukaryota</taxon>
        <taxon>Metazoa</taxon>
        <taxon>Ecdysozoa</taxon>
        <taxon>Arthropoda</taxon>
        <taxon>Chelicerata</taxon>
        <taxon>Arachnida</taxon>
        <taxon>Araneae</taxon>
        <taxon>Araneomorphae</taxon>
        <taxon>Entelegynae</taxon>
        <taxon>Araneoidea</taxon>
        <taxon>Nephilidae</taxon>
        <taxon>Nephila</taxon>
    </lineage>
</organism>
<dbReference type="Proteomes" id="UP000887013">
    <property type="component" value="Unassembled WGS sequence"/>
</dbReference>
<sequence length="89" mass="9912">MYVPFENVLNRSGLGLGSGSINYPTGDADKEVHRKRDAKLITEPYGALSGKIRPRFLWRLSSPRTGHNRQLAKSTRHLLEKASVIGRAP</sequence>